<keyword evidence="2 5" id="KW-0378">Hydrolase</keyword>
<feature type="domain" description="Calcineurin-like phosphoesterase" evidence="3">
    <location>
        <begin position="36"/>
        <end position="262"/>
    </location>
</feature>
<evidence type="ECO:0000313" key="5">
    <source>
        <dbReference type="EMBL" id="MDR7324452.1"/>
    </source>
</evidence>
<dbReference type="Gene3D" id="3.60.21.10">
    <property type="match status" value="1"/>
</dbReference>
<proteinExistence type="inferred from homology"/>
<dbReference type="InterPro" id="IPR036907">
    <property type="entry name" value="5'-Nucleotdase_C_sf"/>
</dbReference>
<evidence type="ECO:0000256" key="1">
    <source>
        <dbReference type="ARBA" id="ARBA00022729"/>
    </source>
</evidence>
<comment type="caution">
    <text evidence="5">The sequence shown here is derived from an EMBL/GenBank/DDBJ whole genome shotgun (WGS) entry which is preliminary data.</text>
</comment>
<dbReference type="Gene3D" id="3.90.780.10">
    <property type="entry name" value="5'-Nucleotidase, C-terminal domain"/>
    <property type="match status" value="1"/>
</dbReference>
<dbReference type="GO" id="GO:0008768">
    <property type="term" value="F:UDP-sugar diphosphatase activity"/>
    <property type="evidence" value="ECO:0007669"/>
    <property type="project" value="TreeGrafter"/>
</dbReference>
<dbReference type="EC" id="3.1.3.5" evidence="5"/>
<accession>A0AAE3ZT03</accession>
<dbReference type="PRINTS" id="PR01607">
    <property type="entry name" value="APYRASEFAMLY"/>
</dbReference>
<dbReference type="RefSeq" id="WP_310417882.1">
    <property type="nucleotide sequence ID" value="NZ_JAVDYC010000001.1"/>
</dbReference>
<dbReference type="SUPFAM" id="SSF56300">
    <property type="entry name" value="Metallo-dependent phosphatases"/>
    <property type="match status" value="1"/>
</dbReference>
<dbReference type="SUPFAM" id="SSF55816">
    <property type="entry name" value="5'-nucleotidase (syn. UDP-sugar hydrolase), C-terminal domain"/>
    <property type="match status" value="1"/>
</dbReference>
<dbReference type="GO" id="GO:0009166">
    <property type="term" value="P:nucleotide catabolic process"/>
    <property type="evidence" value="ECO:0007669"/>
    <property type="project" value="InterPro"/>
</dbReference>
<gene>
    <name evidence="5" type="ORF">J2S44_004702</name>
</gene>
<dbReference type="GO" id="GO:0030288">
    <property type="term" value="C:outer membrane-bounded periplasmic space"/>
    <property type="evidence" value="ECO:0007669"/>
    <property type="project" value="TreeGrafter"/>
</dbReference>
<evidence type="ECO:0000313" key="6">
    <source>
        <dbReference type="Proteomes" id="UP001183629"/>
    </source>
</evidence>
<dbReference type="Pfam" id="PF00149">
    <property type="entry name" value="Metallophos"/>
    <property type="match status" value="1"/>
</dbReference>
<dbReference type="PANTHER" id="PTHR11575">
    <property type="entry name" value="5'-NUCLEOTIDASE-RELATED"/>
    <property type="match status" value="1"/>
</dbReference>
<protein>
    <submittedName>
        <fullName evidence="5">5'-nucleotidase</fullName>
        <ecNumber evidence="5">3.1.3.5</ecNumber>
    </submittedName>
</protein>
<dbReference type="Pfam" id="PF02872">
    <property type="entry name" value="5_nucleotid_C"/>
    <property type="match status" value="1"/>
</dbReference>
<dbReference type="AlphaFoldDB" id="A0AAE3ZT03"/>
<feature type="signal peptide" evidence="2">
    <location>
        <begin position="1"/>
        <end position="27"/>
    </location>
</feature>
<dbReference type="Proteomes" id="UP001183629">
    <property type="component" value="Unassembled WGS sequence"/>
</dbReference>
<dbReference type="InterPro" id="IPR006179">
    <property type="entry name" value="5_nucleotidase/apyrase"/>
</dbReference>
<dbReference type="GO" id="GO:0008253">
    <property type="term" value="F:5'-nucleotidase activity"/>
    <property type="evidence" value="ECO:0007669"/>
    <property type="project" value="UniProtKB-EC"/>
</dbReference>
<name>A0AAE3ZT03_9ACTN</name>
<dbReference type="InterPro" id="IPR008334">
    <property type="entry name" value="5'-Nucleotdase_C"/>
</dbReference>
<sequence length="705" mass="70847">MRLTPSTAAVALAGAVALVATAVPAQAAPATVDLQLLGINDFHGRLQSPATVNGQAVGGAAQLIGLVDQLRATNPNTAFISAGDNIGASTFVSAINDDNPTLDVLNAGGLAVSAVGNHEFDKGMTDLLGRVIPRSQFDYLGANVYSGGVRALPAYSVQELGGVRVGYIGVVTVQTAELVSPDGIRDVEFRDPVAEANTVAAELSDGDEGNGEADVVVLITHEGAAAANIRSADDLAADPVFGGFMRAGADIDAIFSGHTHQPYAFVAPIPGTNRTRPVIQGGDYGKLISKVTLTVDTATGDVTASTAALVDVVGAPSNGTVAGIVDAAVANAAVLGAQPLGKITADVKRAYTDGNENRGLESPLGNFIADVQLEGTKDAGRGGAQIAFMNPGGLRTDLLYAPDGVVTYSEAFAVQPFSNDVITQTLTGAQIKAVLEEQWQPEGASRPKLHLGVSKGFSYRYVVDAPRGAHITSITLDGKPINPAGTYRVTSNSFLAAGGDNFTTLSKGTDRVTTGDNDLTLLTAYLAKHSPVTADPAPRATTGPACTESVTGTHRGALTVRSGLVCVTGATVKGAITVLPGASLIVDGGTVQGAITALLGGTVEIDDATVTGAISLIGSTGAVTVTDGTIKGAVSVLAGRGGVTLDTNTVTGAALLSGNTGTAVNTVAANTVTGALACTGNTPAPVNDGRPNTVRGLALGQCAGR</sequence>
<dbReference type="PANTHER" id="PTHR11575:SF24">
    <property type="entry name" value="5'-NUCLEOTIDASE"/>
    <property type="match status" value="1"/>
</dbReference>
<organism evidence="5 6">
    <name type="scientific">Catenuloplanes niger</name>
    <dbReference type="NCBI Taxonomy" id="587534"/>
    <lineage>
        <taxon>Bacteria</taxon>
        <taxon>Bacillati</taxon>
        <taxon>Actinomycetota</taxon>
        <taxon>Actinomycetes</taxon>
        <taxon>Micromonosporales</taxon>
        <taxon>Micromonosporaceae</taxon>
        <taxon>Catenuloplanes</taxon>
    </lineage>
</organism>
<dbReference type="InterPro" id="IPR029052">
    <property type="entry name" value="Metallo-depent_PP-like"/>
</dbReference>
<keyword evidence="1 2" id="KW-0732">Signal</keyword>
<feature type="domain" description="5'-Nucleotidase C-terminal" evidence="4">
    <location>
        <begin position="350"/>
        <end position="506"/>
    </location>
</feature>
<evidence type="ECO:0000259" key="3">
    <source>
        <dbReference type="Pfam" id="PF00149"/>
    </source>
</evidence>
<dbReference type="EMBL" id="JAVDYC010000001">
    <property type="protein sequence ID" value="MDR7324452.1"/>
    <property type="molecule type" value="Genomic_DNA"/>
</dbReference>
<reference evidence="5 6" key="1">
    <citation type="submission" date="2023-07" db="EMBL/GenBank/DDBJ databases">
        <title>Sequencing the genomes of 1000 actinobacteria strains.</title>
        <authorList>
            <person name="Klenk H.-P."/>
        </authorList>
    </citation>
    <scope>NUCLEOTIDE SEQUENCE [LARGE SCALE GENOMIC DNA]</scope>
    <source>
        <strain evidence="5 6">DSM 44711</strain>
    </source>
</reference>
<comment type="similarity">
    <text evidence="2">Belongs to the 5'-nucleotidase family.</text>
</comment>
<evidence type="ECO:0000259" key="4">
    <source>
        <dbReference type="Pfam" id="PF02872"/>
    </source>
</evidence>
<dbReference type="GO" id="GO:0000166">
    <property type="term" value="F:nucleotide binding"/>
    <property type="evidence" value="ECO:0007669"/>
    <property type="project" value="UniProtKB-KW"/>
</dbReference>
<dbReference type="InterPro" id="IPR004843">
    <property type="entry name" value="Calcineurin-like_PHP"/>
</dbReference>
<feature type="chain" id="PRO_5041769820" evidence="2">
    <location>
        <begin position="28"/>
        <end position="705"/>
    </location>
</feature>
<keyword evidence="2" id="KW-0547">Nucleotide-binding</keyword>
<keyword evidence="6" id="KW-1185">Reference proteome</keyword>
<evidence type="ECO:0000256" key="2">
    <source>
        <dbReference type="RuleBase" id="RU362119"/>
    </source>
</evidence>